<dbReference type="GO" id="GO:0005737">
    <property type="term" value="C:cytoplasm"/>
    <property type="evidence" value="ECO:0007669"/>
    <property type="project" value="UniProtKB-SubCell"/>
</dbReference>
<protein>
    <recommendedName>
        <fullName evidence="2">UPF0291 protein IAA84_02730</fullName>
    </recommendedName>
</protein>
<reference evidence="4" key="2">
    <citation type="journal article" date="2021" name="PeerJ">
        <title>Extensive microbial diversity within the chicken gut microbiome revealed by metagenomics and culture.</title>
        <authorList>
            <person name="Gilroy R."/>
            <person name="Ravi A."/>
            <person name="Getino M."/>
            <person name="Pursley I."/>
            <person name="Horton D.L."/>
            <person name="Alikhan N.F."/>
            <person name="Baker D."/>
            <person name="Gharbi K."/>
            <person name="Hall N."/>
            <person name="Watson M."/>
            <person name="Adriaenssens E.M."/>
            <person name="Foster-Nyarko E."/>
            <person name="Jarju S."/>
            <person name="Secka A."/>
            <person name="Antonio M."/>
            <person name="Oren A."/>
            <person name="Chaudhuri R.R."/>
            <person name="La Ragione R."/>
            <person name="Hildebrand F."/>
            <person name="Pallen M.J."/>
        </authorList>
    </citation>
    <scope>NUCLEOTIDE SEQUENCE</scope>
    <source>
        <strain evidence="4">13766</strain>
    </source>
</reference>
<name>A0A9D1FYS7_9FIRM</name>
<dbReference type="Gene3D" id="1.10.287.540">
    <property type="entry name" value="Helix hairpin bin"/>
    <property type="match status" value="1"/>
</dbReference>
<dbReference type="EMBL" id="DVJN01000054">
    <property type="protein sequence ID" value="HIS91912.1"/>
    <property type="molecule type" value="Genomic_DNA"/>
</dbReference>
<gene>
    <name evidence="4" type="ORF">IAA84_02730</name>
</gene>
<keyword evidence="1 2" id="KW-0963">Cytoplasm</keyword>
<dbReference type="SUPFAM" id="SSF158221">
    <property type="entry name" value="YnzC-like"/>
    <property type="match status" value="1"/>
</dbReference>
<evidence type="ECO:0000313" key="4">
    <source>
        <dbReference type="EMBL" id="HIS91912.1"/>
    </source>
</evidence>
<reference evidence="4" key="1">
    <citation type="submission" date="2020-10" db="EMBL/GenBank/DDBJ databases">
        <authorList>
            <person name="Gilroy R."/>
        </authorList>
    </citation>
    <scope>NUCLEOTIDE SEQUENCE</scope>
    <source>
        <strain evidence="4">13766</strain>
    </source>
</reference>
<dbReference type="PANTHER" id="PTHR37300">
    <property type="entry name" value="UPF0291 PROTEIN CBO2609/CLC_2481"/>
    <property type="match status" value="1"/>
</dbReference>
<feature type="region of interest" description="Disordered" evidence="3">
    <location>
        <begin position="51"/>
        <end position="78"/>
    </location>
</feature>
<dbReference type="HAMAP" id="MF_01103">
    <property type="entry name" value="UPF0291"/>
    <property type="match status" value="1"/>
</dbReference>
<evidence type="ECO:0000256" key="1">
    <source>
        <dbReference type="ARBA" id="ARBA00022490"/>
    </source>
</evidence>
<evidence type="ECO:0000256" key="2">
    <source>
        <dbReference type="HAMAP-Rule" id="MF_01103"/>
    </source>
</evidence>
<dbReference type="Pfam" id="PF05979">
    <property type="entry name" value="DUF896"/>
    <property type="match status" value="1"/>
</dbReference>
<evidence type="ECO:0000313" key="5">
    <source>
        <dbReference type="Proteomes" id="UP000824140"/>
    </source>
</evidence>
<sequence>MDQQSINRINELARLAKARALTSEESAERERLRKAYIAAFREQTRRTLDETRVKYEDGTHKSLREHLDAQKNRQGPKP</sequence>
<accession>A0A9D1FYS7</accession>
<comment type="similarity">
    <text evidence="2">Belongs to the UPF0291 family.</text>
</comment>
<evidence type="ECO:0000256" key="3">
    <source>
        <dbReference type="SAM" id="MobiDB-lite"/>
    </source>
</evidence>
<dbReference type="AlphaFoldDB" id="A0A9D1FYS7"/>
<proteinExistence type="inferred from homology"/>
<feature type="compositionally biased region" description="Basic and acidic residues" evidence="3">
    <location>
        <begin position="51"/>
        <end position="71"/>
    </location>
</feature>
<dbReference type="PANTHER" id="PTHR37300:SF1">
    <property type="entry name" value="UPF0291 PROTEIN YNZC"/>
    <property type="match status" value="1"/>
</dbReference>
<dbReference type="InterPro" id="IPR009242">
    <property type="entry name" value="DUF896"/>
</dbReference>
<organism evidence="4 5">
    <name type="scientific">Candidatus Alectryocaccomicrobium excrementavium</name>
    <dbReference type="NCBI Taxonomy" id="2840668"/>
    <lineage>
        <taxon>Bacteria</taxon>
        <taxon>Bacillati</taxon>
        <taxon>Bacillota</taxon>
        <taxon>Clostridia</taxon>
        <taxon>Candidatus Alectryocaccomicrobium</taxon>
    </lineage>
</organism>
<comment type="subcellular location">
    <subcellularLocation>
        <location evidence="2">Cytoplasm</location>
    </subcellularLocation>
</comment>
<comment type="caution">
    <text evidence="4">The sequence shown here is derived from an EMBL/GenBank/DDBJ whole genome shotgun (WGS) entry which is preliminary data.</text>
</comment>
<dbReference type="Proteomes" id="UP000824140">
    <property type="component" value="Unassembled WGS sequence"/>
</dbReference>